<dbReference type="InterPro" id="IPR012656">
    <property type="entry name" value="CHP02421_QEGLA"/>
</dbReference>
<dbReference type="PANTHER" id="PTHR31817">
    <property type="match status" value="1"/>
</dbReference>
<dbReference type="NCBIfam" id="TIGR02421">
    <property type="entry name" value="QEGLA"/>
    <property type="match status" value="1"/>
</dbReference>
<dbReference type="Proteomes" id="UP000318437">
    <property type="component" value="Unassembled WGS sequence"/>
</dbReference>
<dbReference type="InterPro" id="IPR012548">
    <property type="entry name" value="MATCAP"/>
</dbReference>
<sequence length="653" mass="73163">MTKATEKTSKRKTGERLKHEISSSLVDGICERLARNLRVRRTLPSKGRLHIDRQLPFLCIYRRPADSTDAGTEKLVKGEAAYLVAPGVKSFHDSLANLVGGVVKTLSAEFGAFLIVEIWAAPDGGRANDPAIHTVLPTFSIHAPPTGLTRTVEALQKRLARVKVLKQGVNVKVVRDGQTHPPDLNPLITETVAKELNSSFLGISIPPVYRRPNSTEEFPLLARSLRNNLSLALRQAYFEFVRARTTHRPPHFHSLGRKAVVKAVWDVDEKLAAVSNQFDYLLQLTPVNTNGAWKQFQAGGFDRVPEFHYRPVPIDPTVLKRELYKVPIERTEDPALQRLFQEKQEELELKISMLRDRDTPRFLYESLQLFGGVKDDLLQLAKDLLNQLTAKSSEDQGISLSAEAFAGLAEKEFDLYRHVCPDFKAKTHVASDVNGLIVSRGKLLINSELSLPPSRVKALLAHEVGTHLLTYYNGRQQPFRLLYSGLAGYEELQEGLAVLSEYLVDGLSHNRMRQLAARVVAVRQLTDGASFVETFRSLERDYGFSQRPAYNITMRVYRGGGLTKDAVYLRGLRAILKYVQKGGDLHVLMVGKIAVEHIPIIKELQYRKVLRPAPILPRYLEDVAAIERLERLRGSVGSVLDLVSQLTTENGNS</sequence>
<evidence type="ECO:0000256" key="1">
    <source>
        <dbReference type="ARBA" id="ARBA00001947"/>
    </source>
</evidence>
<evidence type="ECO:0000313" key="6">
    <source>
        <dbReference type="Proteomes" id="UP000318437"/>
    </source>
</evidence>
<dbReference type="AlphaFoldDB" id="A0A5C6CJL0"/>
<dbReference type="PANTHER" id="PTHR31817:SF0">
    <property type="entry name" value="CHROMOSOME UNDETERMINED SCAFFOLD_67, WHOLE GENOME SHOTGUN SEQUENCE"/>
    <property type="match status" value="1"/>
</dbReference>
<dbReference type="Pfam" id="PF08014">
    <property type="entry name" value="MATCAP"/>
    <property type="match status" value="1"/>
</dbReference>
<gene>
    <name evidence="5" type="ORF">Pla144_36460</name>
</gene>
<keyword evidence="6" id="KW-1185">Reference proteome</keyword>
<dbReference type="EMBL" id="SJPS01000005">
    <property type="protein sequence ID" value="TWU24760.1"/>
    <property type="molecule type" value="Genomic_DNA"/>
</dbReference>
<keyword evidence="3" id="KW-0378">Hydrolase</keyword>
<dbReference type="SMART" id="SM01154">
    <property type="entry name" value="DUF1704"/>
    <property type="match status" value="1"/>
</dbReference>
<keyword evidence="4" id="KW-0482">Metalloprotease</keyword>
<evidence type="ECO:0000313" key="5">
    <source>
        <dbReference type="EMBL" id="TWU24760.1"/>
    </source>
</evidence>
<accession>A0A5C6CJL0</accession>
<organism evidence="5 6">
    <name type="scientific">Bythopirellula polymerisocia</name>
    <dbReference type="NCBI Taxonomy" id="2528003"/>
    <lineage>
        <taxon>Bacteria</taxon>
        <taxon>Pseudomonadati</taxon>
        <taxon>Planctomycetota</taxon>
        <taxon>Planctomycetia</taxon>
        <taxon>Pirellulales</taxon>
        <taxon>Lacipirellulaceae</taxon>
        <taxon>Bythopirellula</taxon>
    </lineage>
</organism>
<evidence type="ECO:0000256" key="3">
    <source>
        <dbReference type="ARBA" id="ARBA00022801"/>
    </source>
</evidence>
<comment type="caution">
    <text evidence="5">The sequence shown here is derived from an EMBL/GenBank/DDBJ whole genome shotgun (WGS) entry which is preliminary data.</text>
</comment>
<protein>
    <recommendedName>
        <fullName evidence="7">Flavohemoglobin expression-modulating QEGLA motif protein</fullName>
    </recommendedName>
</protein>
<dbReference type="GO" id="GO:0008237">
    <property type="term" value="F:metallopeptidase activity"/>
    <property type="evidence" value="ECO:0007669"/>
    <property type="project" value="UniProtKB-KW"/>
</dbReference>
<evidence type="ECO:0000256" key="4">
    <source>
        <dbReference type="ARBA" id="ARBA00023049"/>
    </source>
</evidence>
<name>A0A5C6CJL0_9BACT</name>
<dbReference type="GO" id="GO:0080164">
    <property type="term" value="P:regulation of nitric oxide metabolic process"/>
    <property type="evidence" value="ECO:0007669"/>
    <property type="project" value="TreeGrafter"/>
</dbReference>
<proteinExistence type="predicted"/>
<evidence type="ECO:0000256" key="2">
    <source>
        <dbReference type="ARBA" id="ARBA00022670"/>
    </source>
</evidence>
<dbReference type="RefSeq" id="WP_197530778.1">
    <property type="nucleotide sequence ID" value="NZ_SJPS01000005.1"/>
</dbReference>
<keyword evidence="2" id="KW-0645">Protease</keyword>
<comment type="cofactor">
    <cofactor evidence="1">
        <name>Zn(2+)</name>
        <dbReference type="ChEBI" id="CHEBI:29105"/>
    </cofactor>
</comment>
<reference evidence="5 6" key="1">
    <citation type="submission" date="2019-02" db="EMBL/GenBank/DDBJ databases">
        <title>Deep-cultivation of Planctomycetes and their phenomic and genomic characterization uncovers novel biology.</title>
        <authorList>
            <person name="Wiegand S."/>
            <person name="Jogler M."/>
            <person name="Boedeker C."/>
            <person name="Pinto D."/>
            <person name="Vollmers J."/>
            <person name="Rivas-Marin E."/>
            <person name="Kohn T."/>
            <person name="Peeters S.H."/>
            <person name="Heuer A."/>
            <person name="Rast P."/>
            <person name="Oberbeckmann S."/>
            <person name="Bunk B."/>
            <person name="Jeske O."/>
            <person name="Meyerdierks A."/>
            <person name="Storesund J.E."/>
            <person name="Kallscheuer N."/>
            <person name="Luecker S."/>
            <person name="Lage O.M."/>
            <person name="Pohl T."/>
            <person name="Merkel B.J."/>
            <person name="Hornburger P."/>
            <person name="Mueller R.-W."/>
            <person name="Bruemmer F."/>
            <person name="Labrenz M."/>
            <person name="Spormann A.M."/>
            <person name="Op Den Camp H."/>
            <person name="Overmann J."/>
            <person name="Amann R."/>
            <person name="Jetten M.S.M."/>
            <person name="Mascher T."/>
            <person name="Medema M.H."/>
            <person name="Devos D.P."/>
            <person name="Kaster A.-K."/>
            <person name="Ovreas L."/>
            <person name="Rohde M."/>
            <person name="Galperin M.Y."/>
            <person name="Jogler C."/>
        </authorList>
    </citation>
    <scope>NUCLEOTIDE SEQUENCE [LARGE SCALE GENOMIC DNA]</scope>
    <source>
        <strain evidence="5 6">Pla144</strain>
    </source>
</reference>
<dbReference type="GO" id="GO:0006508">
    <property type="term" value="P:proteolysis"/>
    <property type="evidence" value="ECO:0007669"/>
    <property type="project" value="UniProtKB-KW"/>
</dbReference>
<evidence type="ECO:0008006" key="7">
    <source>
        <dbReference type="Google" id="ProtNLM"/>
    </source>
</evidence>